<dbReference type="InParanoid" id="A8PI72"/>
<dbReference type="HOGENOM" id="CLU_891413_0_0_1"/>
<comment type="caution">
    <text evidence="2">The sequence shown here is derived from an EMBL/GenBank/DDBJ whole genome shotgun (WGS) entry which is preliminary data.</text>
</comment>
<accession>A8PI72</accession>
<dbReference type="InterPro" id="IPR036047">
    <property type="entry name" value="F-box-like_dom_sf"/>
</dbReference>
<dbReference type="RefSeq" id="XP_001841527.2">
    <property type="nucleotide sequence ID" value="XM_001841475.2"/>
</dbReference>
<sequence length="312" mass="36347">MARRQTSPLLNLPSNILVRILVTVNDAHTVLVFSRTCQKAHSIVFSGNSSEFLWKEYHRQRFNDPNKTAQERRFYGLLCRGEDLNPPQSCRTNWRQRFMSKMKALKTIDDFHNTASLIRTTTQALEEIALMLMNLPVFRAPDLDLDFTLVGRALSDYPFSHPTCEVPRDSALLRNNLEYQTLYDRYQNHYARLLCLTSKQLEQYRAIRSRGRIVPQEWDDVRTEARCFVYNSPNYSPATFWGPIFVDRTADWLDIKYIMTIVWMAALEVPQFVIETPYLPPVGLSGIRPRSAPGPYNPADWAGVEGRNHRWR</sequence>
<name>A8PI72_COPC7</name>
<dbReference type="STRING" id="240176.A8PI72"/>
<evidence type="ECO:0000313" key="2">
    <source>
        <dbReference type="EMBL" id="EAU80288.2"/>
    </source>
</evidence>
<dbReference type="OMA" id="RELPGMW"/>
<dbReference type="GeneID" id="6018234"/>
<evidence type="ECO:0000259" key="1">
    <source>
        <dbReference type="PROSITE" id="PS50181"/>
    </source>
</evidence>
<feature type="domain" description="F-box" evidence="1">
    <location>
        <begin position="6"/>
        <end position="57"/>
    </location>
</feature>
<dbReference type="PROSITE" id="PS50181">
    <property type="entry name" value="FBOX"/>
    <property type="match status" value="1"/>
</dbReference>
<evidence type="ECO:0000313" key="3">
    <source>
        <dbReference type="Proteomes" id="UP000001861"/>
    </source>
</evidence>
<dbReference type="AlphaFoldDB" id="A8PI72"/>
<dbReference type="Proteomes" id="UP000001861">
    <property type="component" value="Unassembled WGS sequence"/>
</dbReference>
<protein>
    <recommendedName>
        <fullName evidence="1">F-box domain-containing protein</fullName>
    </recommendedName>
</protein>
<gene>
    <name evidence="2" type="ORF">CC1G_13259</name>
</gene>
<dbReference type="EMBL" id="AACS02000025">
    <property type="protein sequence ID" value="EAU80288.2"/>
    <property type="molecule type" value="Genomic_DNA"/>
</dbReference>
<dbReference type="VEuPathDB" id="FungiDB:CC1G_13259"/>
<dbReference type="InterPro" id="IPR001810">
    <property type="entry name" value="F-box_dom"/>
</dbReference>
<dbReference type="SUPFAM" id="SSF81383">
    <property type="entry name" value="F-box domain"/>
    <property type="match status" value="1"/>
</dbReference>
<keyword evidence="3" id="KW-1185">Reference proteome</keyword>
<dbReference type="KEGG" id="cci:CC1G_13259"/>
<proteinExistence type="predicted"/>
<organism evidence="2 3">
    <name type="scientific">Coprinopsis cinerea (strain Okayama-7 / 130 / ATCC MYA-4618 / FGSC 9003)</name>
    <name type="common">Inky cap fungus</name>
    <name type="synonym">Hormographiella aspergillata</name>
    <dbReference type="NCBI Taxonomy" id="240176"/>
    <lineage>
        <taxon>Eukaryota</taxon>
        <taxon>Fungi</taxon>
        <taxon>Dikarya</taxon>
        <taxon>Basidiomycota</taxon>
        <taxon>Agaricomycotina</taxon>
        <taxon>Agaricomycetes</taxon>
        <taxon>Agaricomycetidae</taxon>
        <taxon>Agaricales</taxon>
        <taxon>Agaricineae</taxon>
        <taxon>Psathyrellaceae</taxon>
        <taxon>Coprinopsis</taxon>
    </lineage>
</organism>
<reference evidence="2 3" key="1">
    <citation type="journal article" date="2010" name="Proc. Natl. Acad. Sci. U.S.A.">
        <title>Insights into evolution of multicellular fungi from the assembled chromosomes of the mushroom Coprinopsis cinerea (Coprinus cinereus).</title>
        <authorList>
            <person name="Stajich J.E."/>
            <person name="Wilke S.K."/>
            <person name="Ahren D."/>
            <person name="Au C.H."/>
            <person name="Birren B.W."/>
            <person name="Borodovsky M."/>
            <person name="Burns C."/>
            <person name="Canback B."/>
            <person name="Casselton L.A."/>
            <person name="Cheng C.K."/>
            <person name="Deng J."/>
            <person name="Dietrich F.S."/>
            <person name="Fargo D.C."/>
            <person name="Farman M.L."/>
            <person name="Gathman A.C."/>
            <person name="Goldberg J."/>
            <person name="Guigo R."/>
            <person name="Hoegger P.J."/>
            <person name="Hooker J.B."/>
            <person name="Huggins A."/>
            <person name="James T.Y."/>
            <person name="Kamada T."/>
            <person name="Kilaru S."/>
            <person name="Kodira C."/>
            <person name="Kues U."/>
            <person name="Kupfer D."/>
            <person name="Kwan H.S."/>
            <person name="Lomsadze A."/>
            <person name="Li W."/>
            <person name="Lilly W.W."/>
            <person name="Ma L.J."/>
            <person name="Mackey A.J."/>
            <person name="Manning G."/>
            <person name="Martin F."/>
            <person name="Muraguchi H."/>
            <person name="Natvig D.O."/>
            <person name="Palmerini H."/>
            <person name="Ramesh M.A."/>
            <person name="Rehmeyer C.J."/>
            <person name="Roe B.A."/>
            <person name="Shenoy N."/>
            <person name="Stanke M."/>
            <person name="Ter-Hovhannisyan V."/>
            <person name="Tunlid A."/>
            <person name="Velagapudi R."/>
            <person name="Vision T.J."/>
            <person name="Zeng Q."/>
            <person name="Zolan M.E."/>
            <person name="Pukkila P.J."/>
        </authorList>
    </citation>
    <scope>NUCLEOTIDE SEQUENCE [LARGE SCALE GENOMIC DNA]</scope>
    <source>
        <strain evidence="3">Okayama-7 / 130 / ATCC MYA-4618 / FGSC 9003</strain>
    </source>
</reference>